<dbReference type="GeneID" id="36596128"/>
<dbReference type="EMBL" id="KZ613887">
    <property type="protein sequence ID" value="PMD53234.1"/>
    <property type="molecule type" value="Genomic_DNA"/>
</dbReference>
<dbReference type="InParanoid" id="A0A2J6SR23"/>
<evidence type="ECO:0000256" key="1">
    <source>
        <dbReference type="SAM" id="MobiDB-lite"/>
    </source>
</evidence>
<sequence length="375" mass="44672">MSVCIPKGYLPANQTPPKKRVCRRALAGEVFLCWPNVNRVLRSRHRPVHIVAGKRLTVQSIDVLFAWLWGWGDDQFQRKHWNEKPYRLLYQRSSETIRLLRGNGHAREWRRKLKNSFIQSHWILPYPQGDRFTKRQGGTQQVCWWSSYHADPTQYMPYEVEAEHNLFDLSESEVYEGVLQLAAERQLLQYHTDEAGHSEVEVELFFMEPEAVVPREKASPKGASKVNQMRQELKHEKETYRELRCSRKRRTVQTDSQDEEETGDDTSDDERVDRRAKRQRHVVRQKEAELQRVLAVAAIEQRIQRERKKKQKEAQRQQLQEIRAEKERRKKQKAALRQQMRAERKQRWQLIEEEETHSDSFDSGVDMDEDEAFSI</sequence>
<dbReference type="AlphaFoldDB" id="A0A2J6SR23"/>
<evidence type="ECO:0000313" key="2">
    <source>
        <dbReference type="EMBL" id="PMD53234.1"/>
    </source>
</evidence>
<feature type="region of interest" description="Disordered" evidence="1">
    <location>
        <begin position="213"/>
        <end position="284"/>
    </location>
</feature>
<accession>A0A2J6SR23</accession>
<feature type="compositionally biased region" description="Basic residues" evidence="1">
    <location>
        <begin position="274"/>
        <end position="283"/>
    </location>
</feature>
<dbReference type="STRING" id="1095630.A0A2J6SR23"/>
<feature type="compositionally biased region" description="Acidic residues" evidence="1">
    <location>
        <begin position="365"/>
        <end position="375"/>
    </location>
</feature>
<gene>
    <name evidence="2" type="ORF">K444DRAFT_702456</name>
</gene>
<reference evidence="2 3" key="1">
    <citation type="submission" date="2016-04" db="EMBL/GenBank/DDBJ databases">
        <title>A degradative enzymes factory behind the ericoid mycorrhizal symbiosis.</title>
        <authorList>
            <consortium name="DOE Joint Genome Institute"/>
            <person name="Martino E."/>
            <person name="Morin E."/>
            <person name="Grelet G."/>
            <person name="Kuo A."/>
            <person name="Kohler A."/>
            <person name="Daghino S."/>
            <person name="Barry K."/>
            <person name="Choi C."/>
            <person name="Cichocki N."/>
            <person name="Clum A."/>
            <person name="Copeland A."/>
            <person name="Hainaut M."/>
            <person name="Haridas S."/>
            <person name="Labutti K."/>
            <person name="Lindquist E."/>
            <person name="Lipzen A."/>
            <person name="Khouja H.-R."/>
            <person name="Murat C."/>
            <person name="Ohm R."/>
            <person name="Olson A."/>
            <person name="Spatafora J."/>
            <person name="Veneault-Fourrey C."/>
            <person name="Henrissat B."/>
            <person name="Grigoriev I."/>
            <person name="Martin F."/>
            <person name="Perotto S."/>
        </authorList>
    </citation>
    <scope>NUCLEOTIDE SEQUENCE [LARGE SCALE GENOMIC DNA]</scope>
    <source>
        <strain evidence="2 3">E</strain>
    </source>
</reference>
<feature type="compositionally biased region" description="Basic and acidic residues" evidence="1">
    <location>
        <begin position="231"/>
        <end position="245"/>
    </location>
</feature>
<dbReference type="RefSeq" id="XP_024730138.1">
    <property type="nucleotide sequence ID" value="XM_024888052.1"/>
</dbReference>
<protein>
    <submittedName>
        <fullName evidence="2">Uncharacterized protein</fullName>
    </submittedName>
</protein>
<dbReference type="Proteomes" id="UP000235371">
    <property type="component" value="Unassembled WGS sequence"/>
</dbReference>
<name>A0A2J6SR23_9HELO</name>
<feature type="compositionally biased region" description="Acidic residues" evidence="1">
    <location>
        <begin position="256"/>
        <end position="270"/>
    </location>
</feature>
<evidence type="ECO:0000313" key="3">
    <source>
        <dbReference type="Proteomes" id="UP000235371"/>
    </source>
</evidence>
<feature type="region of interest" description="Disordered" evidence="1">
    <location>
        <begin position="308"/>
        <end position="375"/>
    </location>
</feature>
<proteinExistence type="predicted"/>
<organism evidence="2 3">
    <name type="scientific">Hyaloscypha bicolor E</name>
    <dbReference type="NCBI Taxonomy" id="1095630"/>
    <lineage>
        <taxon>Eukaryota</taxon>
        <taxon>Fungi</taxon>
        <taxon>Dikarya</taxon>
        <taxon>Ascomycota</taxon>
        <taxon>Pezizomycotina</taxon>
        <taxon>Leotiomycetes</taxon>
        <taxon>Helotiales</taxon>
        <taxon>Hyaloscyphaceae</taxon>
        <taxon>Hyaloscypha</taxon>
        <taxon>Hyaloscypha bicolor</taxon>
    </lineage>
</organism>
<keyword evidence="3" id="KW-1185">Reference proteome</keyword>
<dbReference type="OrthoDB" id="3581612at2759"/>